<dbReference type="GO" id="GO:0000813">
    <property type="term" value="C:ESCRT I complex"/>
    <property type="evidence" value="ECO:0007669"/>
    <property type="project" value="InterPro"/>
</dbReference>
<keyword evidence="4" id="KW-1185">Reference proteome</keyword>
<feature type="region of interest" description="Disordered" evidence="1">
    <location>
        <begin position="317"/>
        <end position="351"/>
    </location>
</feature>
<name>A0AAD9QD46_ACRCE</name>
<feature type="compositionally biased region" description="Polar residues" evidence="1">
    <location>
        <begin position="171"/>
        <end position="183"/>
    </location>
</feature>
<dbReference type="AlphaFoldDB" id="A0AAD9QD46"/>
<dbReference type="PANTHER" id="PTHR15960:SF5">
    <property type="entry name" value="LD44032P"/>
    <property type="match status" value="1"/>
</dbReference>
<feature type="domain" description="UBA" evidence="2">
    <location>
        <begin position="504"/>
        <end position="550"/>
    </location>
</feature>
<dbReference type="InterPro" id="IPR049467">
    <property type="entry name" value="UBAP-1-like_UBA2"/>
</dbReference>
<dbReference type="GO" id="GO:0043130">
    <property type="term" value="F:ubiquitin binding"/>
    <property type="evidence" value="ECO:0007669"/>
    <property type="project" value="InterPro"/>
</dbReference>
<dbReference type="Proteomes" id="UP001249851">
    <property type="component" value="Unassembled WGS sequence"/>
</dbReference>
<dbReference type="PANTHER" id="PTHR15960">
    <property type="entry name" value="LD44032P"/>
    <property type="match status" value="1"/>
</dbReference>
<feature type="compositionally biased region" description="Low complexity" evidence="1">
    <location>
        <begin position="184"/>
        <end position="207"/>
    </location>
</feature>
<dbReference type="Gene3D" id="1.20.120.1920">
    <property type="entry name" value="UBAP1 SOUBA domain"/>
    <property type="match status" value="1"/>
</dbReference>
<feature type="region of interest" description="Disordered" evidence="1">
    <location>
        <begin position="395"/>
        <end position="431"/>
    </location>
</feature>
<proteinExistence type="predicted"/>
<reference evidence="3" key="1">
    <citation type="journal article" date="2023" name="G3 (Bethesda)">
        <title>Whole genome assembly and annotation of the endangered Caribbean coral Acropora cervicornis.</title>
        <authorList>
            <person name="Selwyn J.D."/>
            <person name="Vollmer S.V."/>
        </authorList>
    </citation>
    <scope>NUCLEOTIDE SEQUENCE</scope>
    <source>
        <strain evidence="3">K2</strain>
    </source>
</reference>
<feature type="region of interest" description="Disordered" evidence="1">
    <location>
        <begin position="70"/>
        <end position="95"/>
    </location>
</feature>
<dbReference type="CDD" id="cd14316">
    <property type="entry name" value="UBA2_UBAP1_like"/>
    <property type="match status" value="1"/>
</dbReference>
<dbReference type="Pfam" id="PF21267">
    <property type="entry name" value="UBAP-1_UBA2"/>
    <property type="match status" value="1"/>
</dbReference>
<reference evidence="3" key="2">
    <citation type="journal article" date="2023" name="Science">
        <title>Genomic signatures of disease resistance in endangered staghorn corals.</title>
        <authorList>
            <person name="Vollmer S.V."/>
            <person name="Selwyn J.D."/>
            <person name="Despard B.A."/>
            <person name="Roesel C.L."/>
        </authorList>
    </citation>
    <scope>NUCLEOTIDE SEQUENCE</scope>
    <source>
        <strain evidence="3">K2</strain>
    </source>
</reference>
<evidence type="ECO:0000256" key="1">
    <source>
        <dbReference type="SAM" id="MobiDB-lite"/>
    </source>
</evidence>
<sequence>MKWIADGIHDFTEADRQKSLSEELIILWPVTLPVGWQQKDPSIALGLFYDSSLERDVISKVEALKASKQKQLESASDESKAANESEESLVTPSTSNSIFSNVGSEILQPVVACGTGHKKKDSFGGKGKNAFDISDFEGDTSTPFELVELQTINDMDELKNVLQPNAAVTAATDNPSTCNGGNTSDVSEANSSGSSASLSTNSGVSSTENSLVNISGLTLAERTLAPVSAFPNVNLTSSNAAAGSAALLVNFEEPQTSVATPAVAAVSNLSTSPVQNNPLSNVSPNPENRPFSRGAPLPPIGQTVISEPQQTQVLGSLPAVPKIPPRSSTSGLPVSGRVGNFPNTVNPSQESLKSIHKEEIERQTRQESSPSYMTWNLPRSSDHQDLLYEDPMSPSKPIEKTSPNGTGCYPSPLPSIGMSNEETYNKQSCQSSLPDPWPVLNDIEKEFAQKFVSMGFPTPRVARAVQRLGTTDRKVIEFLMDVEELSGNGTYSPDSVEVALVFNPEKGKAVEFLKLVETFKEYGFKEDSIHECLQATGNDREKTLDYLMSLPSA</sequence>
<protein>
    <submittedName>
        <fullName evidence="3">Ubiquitin-associated protein 1</fullName>
    </submittedName>
</protein>
<evidence type="ECO:0000313" key="3">
    <source>
        <dbReference type="EMBL" id="KAK2559102.1"/>
    </source>
</evidence>
<dbReference type="EMBL" id="JARQWQ010000041">
    <property type="protein sequence ID" value="KAK2559102.1"/>
    <property type="molecule type" value="Genomic_DNA"/>
</dbReference>
<feature type="compositionally biased region" description="Polar residues" evidence="1">
    <location>
        <begin position="341"/>
        <end position="351"/>
    </location>
</feature>
<feature type="region of interest" description="Disordered" evidence="1">
    <location>
        <begin position="170"/>
        <end position="207"/>
    </location>
</feature>
<accession>A0AAD9QD46</accession>
<evidence type="ECO:0000313" key="4">
    <source>
        <dbReference type="Proteomes" id="UP001249851"/>
    </source>
</evidence>
<gene>
    <name evidence="3" type="ORF">P5673_018219</name>
</gene>
<dbReference type="InterPro" id="IPR015940">
    <property type="entry name" value="UBA"/>
</dbReference>
<comment type="caution">
    <text evidence="3">The sequence shown here is derived from an EMBL/GenBank/DDBJ whole genome shotgun (WGS) entry which is preliminary data.</text>
</comment>
<dbReference type="GO" id="GO:0043162">
    <property type="term" value="P:ubiquitin-dependent protein catabolic process via the multivesicular body sorting pathway"/>
    <property type="evidence" value="ECO:0007669"/>
    <property type="project" value="InterPro"/>
</dbReference>
<dbReference type="InterPro" id="IPR042575">
    <property type="entry name" value="UBAP1_C"/>
</dbReference>
<dbReference type="InterPro" id="IPR038870">
    <property type="entry name" value="UBAP1"/>
</dbReference>
<feature type="compositionally biased region" description="Polar residues" evidence="1">
    <location>
        <begin position="417"/>
        <end position="431"/>
    </location>
</feature>
<organism evidence="3 4">
    <name type="scientific">Acropora cervicornis</name>
    <name type="common">Staghorn coral</name>
    <dbReference type="NCBI Taxonomy" id="6130"/>
    <lineage>
        <taxon>Eukaryota</taxon>
        <taxon>Metazoa</taxon>
        <taxon>Cnidaria</taxon>
        <taxon>Anthozoa</taxon>
        <taxon>Hexacorallia</taxon>
        <taxon>Scleractinia</taxon>
        <taxon>Astrocoeniina</taxon>
        <taxon>Acroporidae</taxon>
        <taxon>Acropora</taxon>
    </lineage>
</organism>
<dbReference type="PROSITE" id="PS50030">
    <property type="entry name" value="UBA"/>
    <property type="match status" value="1"/>
</dbReference>
<evidence type="ECO:0000259" key="2">
    <source>
        <dbReference type="PROSITE" id="PS50030"/>
    </source>
</evidence>